<evidence type="ECO:0000313" key="2">
    <source>
        <dbReference type="Proteomes" id="UP000236286"/>
    </source>
</evidence>
<reference evidence="1 2" key="1">
    <citation type="submission" date="2017-10" db="EMBL/GenBank/DDBJ databases">
        <title>Genome announcement of Methylocella silvestris TVC from permafrost.</title>
        <authorList>
            <person name="Wang J."/>
            <person name="Geng K."/>
            <person name="Ul-Haque F."/>
            <person name="Crombie A.T."/>
            <person name="Street L.E."/>
            <person name="Wookey P.A."/>
            <person name="Murrell J.C."/>
            <person name="Pratscher J."/>
        </authorList>
    </citation>
    <scope>NUCLEOTIDE SEQUENCE [LARGE SCALE GENOMIC DNA]</scope>
    <source>
        <strain evidence="1 2">TVC</strain>
    </source>
</reference>
<evidence type="ECO:0000313" key="1">
    <source>
        <dbReference type="EMBL" id="PNG26429.1"/>
    </source>
</evidence>
<dbReference type="EMBL" id="PDZR01000007">
    <property type="protein sequence ID" value="PNG26429.1"/>
    <property type="molecule type" value="Genomic_DNA"/>
</dbReference>
<gene>
    <name evidence="1" type="ORF">CR492_08480</name>
</gene>
<comment type="caution">
    <text evidence="1">The sequence shown here is derived from an EMBL/GenBank/DDBJ whole genome shotgun (WGS) entry which is preliminary data.</text>
</comment>
<accession>A0A2J7TI55</accession>
<organism evidence="1 2">
    <name type="scientific">Methylocella silvestris</name>
    <dbReference type="NCBI Taxonomy" id="199596"/>
    <lineage>
        <taxon>Bacteria</taxon>
        <taxon>Pseudomonadati</taxon>
        <taxon>Pseudomonadota</taxon>
        <taxon>Alphaproteobacteria</taxon>
        <taxon>Hyphomicrobiales</taxon>
        <taxon>Beijerinckiaceae</taxon>
        <taxon>Methylocella</taxon>
    </lineage>
</organism>
<dbReference type="Proteomes" id="UP000236286">
    <property type="component" value="Unassembled WGS sequence"/>
</dbReference>
<protein>
    <submittedName>
        <fullName evidence="1">Uncharacterized protein</fullName>
    </submittedName>
</protein>
<name>A0A2J7TI55_METSI</name>
<dbReference type="AlphaFoldDB" id="A0A2J7TI55"/>
<sequence>MRRIGFVRKAPGKSCNPWGGQAAARRTFPQHGTDFKLGRFPEAEPPAVAAVRRSVYLSPRWAMQRKLGAGASIAAFAELSL</sequence>
<proteinExistence type="predicted"/>